<name>A0ABY9K2M7_9HYPH</name>
<accession>A0ABY9K2M7</accession>
<dbReference type="EMBL" id="CP132314">
    <property type="protein sequence ID" value="WLS02812.1"/>
    <property type="molecule type" value="Genomic_DNA"/>
</dbReference>
<sequence>MSDVQGTTNLHLYFERWPVAELEDAGADLSFPERPQTDFSRNAMDAYVSKTELMLARTGRTGTNFHIVRGGMPVPQFNGRSYRANDREDETAVVSSVMKMLGDDCQKVFGVIPQFRWR</sequence>
<organism evidence="1 2">
    <name type="scientific">Shinella oryzae</name>
    <dbReference type="NCBI Taxonomy" id="2871820"/>
    <lineage>
        <taxon>Bacteria</taxon>
        <taxon>Pseudomonadati</taxon>
        <taxon>Pseudomonadota</taxon>
        <taxon>Alphaproteobacteria</taxon>
        <taxon>Hyphomicrobiales</taxon>
        <taxon>Rhizobiaceae</taxon>
        <taxon>Shinella</taxon>
    </lineage>
</organism>
<proteinExistence type="predicted"/>
<evidence type="ECO:0000313" key="1">
    <source>
        <dbReference type="EMBL" id="WLS02812.1"/>
    </source>
</evidence>
<protein>
    <submittedName>
        <fullName evidence="1">Uncharacterized protein</fullName>
    </submittedName>
</protein>
<keyword evidence="2" id="KW-1185">Reference proteome</keyword>
<evidence type="ECO:0000313" key="2">
    <source>
        <dbReference type="Proteomes" id="UP001225788"/>
    </source>
</evidence>
<dbReference type="RefSeq" id="WP_306158218.1">
    <property type="nucleotide sequence ID" value="NZ_CP132314.1"/>
</dbReference>
<gene>
    <name evidence="1" type="ORF">Q9315_15530</name>
</gene>
<dbReference type="Proteomes" id="UP001225788">
    <property type="component" value="Chromosome"/>
</dbReference>
<reference evidence="1 2" key="1">
    <citation type="submission" date="2023-08" db="EMBL/GenBank/DDBJ databases">
        <title>Pathogen: clinical or host-associated sample.</title>
        <authorList>
            <person name="Hergert J."/>
            <person name="Casey R."/>
            <person name="Wagner J."/>
            <person name="Young E.L."/>
            <person name="Oakeson K.F."/>
        </authorList>
    </citation>
    <scope>NUCLEOTIDE SEQUENCE [LARGE SCALE GENOMIC DNA]</scope>
    <source>
        <strain evidence="1 2">UPHL-collab-2</strain>
    </source>
</reference>